<dbReference type="PANTHER" id="PTHR34057">
    <property type="entry name" value="ELONGATION FACTOR"/>
    <property type="match status" value="1"/>
</dbReference>
<evidence type="ECO:0000313" key="4">
    <source>
        <dbReference type="Proteomes" id="UP000091857"/>
    </source>
</evidence>
<reference evidence="3 4" key="1">
    <citation type="submission" date="2016-02" db="EMBL/GenBank/DDBJ databases">
        <title>WGS assembly of Manihot esculenta.</title>
        <authorList>
            <person name="Bredeson J.V."/>
            <person name="Prochnik S.E."/>
            <person name="Lyons J.B."/>
            <person name="Schmutz J."/>
            <person name="Grimwood J."/>
            <person name="Vrebalov J."/>
            <person name="Bart R.S."/>
            <person name="Amuge T."/>
            <person name="Ferguson M.E."/>
            <person name="Green R."/>
            <person name="Putnam N."/>
            <person name="Stites J."/>
            <person name="Rounsley S."/>
            <person name="Rokhsar D.S."/>
        </authorList>
    </citation>
    <scope>NUCLEOTIDE SEQUENCE [LARGE SCALE GENOMIC DNA]</scope>
    <source>
        <strain evidence="4">cv. AM560-2</strain>
        <tissue evidence="3">Leaf</tissue>
    </source>
</reference>
<feature type="coiled-coil region" evidence="1">
    <location>
        <begin position="293"/>
        <end position="320"/>
    </location>
</feature>
<feature type="region of interest" description="Disordered" evidence="2">
    <location>
        <begin position="500"/>
        <end position="527"/>
    </location>
</feature>
<dbReference type="EMBL" id="CM004390">
    <property type="protein sequence ID" value="OAY51816.1"/>
    <property type="molecule type" value="Genomic_DNA"/>
</dbReference>
<dbReference type="Proteomes" id="UP000091857">
    <property type="component" value="Chromosome 4"/>
</dbReference>
<dbReference type="PANTHER" id="PTHR34057:SF1">
    <property type="entry name" value="ELONGATION FACTOR"/>
    <property type="match status" value="1"/>
</dbReference>
<proteinExistence type="predicted"/>
<dbReference type="Gramene" id="Manes.04G035100.3.v8.1">
    <property type="protein sequence ID" value="Manes.04G035100.3.v8.1.CDS"/>
    <property type="gene ID" value="Manes.04G035100.v8.1"/>
</dbReference>
<dbReference type="AlphaFoldDB" id="A0A251L0C3"/>
<evidence type="ECO:0000313" key="3">
    <source>
        <dbReference type="EMBL" id="OAY51815.1"/>
    </source>
</evidence>
<dbReference type="OrthoDB" id="21648at2759"/>
<dbReference type="InterPro" id="IPR038745">
    <property type="entry name" value="AT4G37440-like"/>
</dbReference>
<keyword evidence="1" id="KW-0175">Coiled coil</keyword>
<dbReference type="EMBL" id="CM004390">
    <property type="protein sequence ID" value="OAY51815.1"/>
    <property type="molecule type" value="Genomic_DNA"/>
</dbReference>
<feature type="region of interest" description="Disordered" evidence="2">
    <location>
        <begin position="452"/>
        <end position="485"/>
    </location>
</feature>
<organism evidence="3 4">
    <name type="scientific">Manihot esculenta</name>
    <name type="common">Cassava</name>
    <name type="synonym">Jatropha manihot</name>
    <dbReference type="NCBI Taxonomy" id="3983"/>
    <lineage>
        <taxon>Eukaryota</taxon>
        <taxon>Viridiplantae</taxon>
        <taxon>Streptophyta</taxon>
        <taxon>Embryophyta</taxon>
        <taxon>Tracheophyta</taxon>
        <taxon>Spermatophyta</taxon>
        <taxon>Magnoliopsida</taxon>
        <taxon>eudicotyledons</taxon>
        <taxon>Gunneridae</taxon>
        <taxon>Pentapetalae</taxon>
        <taxon>rosids</taxon>
        <taxon>fabids</taxon>
        <taxon>Malpighiales</taxon>
        <taxon>Euphorbiaceae</taxon>
        <taxon>Crotonoideae</taxon>
        <taxon>Manihoteae</taxon>
        <taxon>Manihot</taxon>
    </lineage>
</organism>
<feature type="compositionally biased region" description="Polar residues" evidence="2">
    <location>
        <begin position="463"/>
        <end position="485"/>
    </location>
</feature>
<accession>A0A251L0C3</accession>
<evidence type="ECO:0000256" key="1">
    <source>
        <dbReference type="SAM" id="Coils"/>
    </source>
</evidence>
<name>A0A251L0C3_MANES</name>
<dbReference type="OMA" id="EQVLWKI"/>
<keyword evidence="4" id="KW-1185">Reference proteome</keyword>
<dbReference type="Gramene" id="Manes.04G035100.4.v8.1">
    <property type="protein sequence ID" value="Manes.04G035100.4.v8.1.CDS"/>
    <property type="gene ID" value="Manes.04G035100.v8.1"/>
</dbReference>
<sequence>MTPAQPLMDIDPDHKHHSIKVEVDIDDKTSLARSDGMSSRCVDNIGETVGERSTLLDEQPKPMDHQDVEVDITTYKNISENKSAEPEDPDATEYSSSFANTLSDTEKCSGRSETEVESQFFDDSDLASPYDAFSSIFQTRKKKLTNHWRSFIRPLMWRCKWTELKVKEIESQALKYARELTTIEQRKNSQIYQSTFEDFCSKSVPFTNQCYRRRAVKRRKRKRIEDTADATSYMLHHKLFSYLESKRSNPDGSSMIDDFDNTAIAEHHADCNDKFGNKNEQLSFELEDSDNSLEQVLWKIELVQSRIHKLKNQLDMVMSKNATKFSSSENLSLLAPGDAQTSSAPSPTFSAGNGETMPIGAIHNVNQHISGYDIGDLVMPDSAISSYGEAIHVPDIIESTVGMLAAADVTFCQPQIGDSCEDIVDNVLIHTEAAEGETHAFIGTNNQLLEKHREQDKGEEGESTNPCPVSTSEPDPTTKTIVSQEQSTLKSYLASDFQFPKNKRKRGERKAGSGGWSKKCSGELDSQ</sequence>
<feature type="region of interest" description="Disordered" evidence="2">
    <location>
        <begin position="78"/>
        <end position="97"/>
    </location>
</feature>
<protein>
    <submittedName>
        <fullName evidence="3">Uncharacterized protein</fullName>
    </submittedName>
</protein>
<dbReference type="STRING" id="3983.A0A251L0C3"/>
<dbReference type="CDD" id="cd11650">
    <property type="entry name" value="AT4G37440_like"/>
    <property type="match status" value="1"/>
</dbReference>
<evidence type="ECO:0000256" key="2">
    <source>
        <dbReference type="SAM" id="MobiDB-lite"/>
    </source>
</evidence>
<gene>
    <name evidence="3" type="ORF">MANES_04G035100</name>
</gene>